<keyword evidence="1" id="KW-0732">Signal</keyword>
<dbReference type="Proteomes" id="UP000033067">
    <property type="component" value="Chromosome"/>
</dbReference>
<reference evidence="2 3" key="1">
    <citation type="journal article" date="2015" name="Genome Announc.">
        <title>Complete Genome Sequence of Pseudoxanthomonas suwonensis Strain J1, a Cellulose-Degrading Bacterium Isolated from Leaf- and Wood-Enriched Soil.</title>
        <authorList>
            <person name="Hou L."/>
            <person name="Jiang J."/>
            <person name="Xu Z."/>
            <person name="Zhou Y."/>
            <person name="Leung F.C."/>
        </authorList>
    </citation>
    <scope>NUCLEOTIDE SEQUENCE [LARGE SCALE GENOMIC DNA]</scope>
    <source>
        <strain evidence="2 3">J1</strain>
    </source>
</reference>
<accession>A0A0E3Z1J6</accession>
<evidence type="ECO:0008006" key="4">
    <source>
        <dbReference type="Google" id="ProtNLM"/>
    </source>
</evidence>
<dbReference type="OrthoDB" id="19542at2"/>
<evidence type="ECO:0000313" key="2">
    <source>
        <dbReference type="EMBL" id="AKC86803.1"/>
    </source>
</evidence>
<dbReference type="PATRIC" id="fig|314722.6.peg.1845"/>
<dbReference type="KEGG" id="psuw:WQ53_08575"/>
<sequence length="742" mass="82141">MNACHPIRRCAPMASLLALAVSGSLHAQSPTPATQSDWGGAGLLQTPTARMADDGEFAFTASHTSPYSRYNFSLQPFPWFEGTFRYINVAGVRYGPQWFSGDQNYKDKSIDFKLRLWEESRWLPEVAFGVRDLGGTGLFSSEYGVASKRFGPVDASIGLATGYLGSNGDFENPLGWIDDRFNHRPDPTSAVVNAGKLGLRYMFRGPVGVFGGVAWQTPWEPLLVKVEYDGHDYEHEPRVGTLLHDSRFNFGLQYSASPGVKLSLGWQRGNELSAALTLRGNLASAERQMRWMDPPKVPLYEDNRSLNRKDAIAPTGEAADVESGVDHAAGPLAGVPPLRPERNWDEVARWLGVNAGIAVQDVSVSGRELIVRGSQRRYFYPAEALGRTARVLDNSVGPEIDWFTIEHTRHGLPLAQTSVSRQALADYVKRDIDLDTLARQVELNPPGSSREGNTVYKAPLRRGNWNVAPGFSQIIGGPDAFLLYQVSVNADAGWRFSPHTWLSGTVSANVLNNYDRFRYDAPSKLPRVRTDMRQYVTTSDITVPNLQLTTARALGRDLYGMAYAGMLESMFGGIGGEVLYRPFGERWALGVDANWVQQRDYNQHFGFRDYRVATGHATLYQSFGRQQRVVGSLAAGRYLAGDWGATLNVARAFPNGVTMGAWATKTNVSSADFGEGSFDKGIYLTLPMDFLLPRSTRGRASLVWNPLLRDGGAGLFRRYALYPLTSERDGDLLFDNLRYIDP</sequence>
<feature type="signal peptide" evidence="1">
    <location>
        <begin position="1"/>
        <end position="27"/>
    </location>
</feature>
<dbReference type="InterPro" id="IPR010344">
    <property type="entry name" value="YbjH"/>
</dbReference>
<organism evidence="2 3">
    <name type="scientific">Pseudoxanthomonas suwonensis</name>
    <dbReference type="NCBI Taxonomy" id="314722"/>
    <lineage>
        <taxon>Bacteria</taxon>
        <taxon>Pseudomonadati</taxon>
        <taxon>Pseudomonadota</taxon>
        <taxon>Gammaproteobacteria</taxon>
        <taxon>Lysobacterales</taxon>
        <taxon>Lysobacteraceae</taxon>
        <taxon>Pseudoxanthomonas</taxon>
    </lineage>
</organism>
<name>A0A0E3Z1J6_9GAMM</name>
<evidence type="ECO:0000313" key="3">
    <source>
        <dbReference type="Proteomes" id="UP000033067"/>
    </source>
</evidence>
<feature type="chain" id="PRO_5002416166" description="YjbH domain-containing protein" evidence="1">
    <location>
        <begin position="28"/>
        <end position="742"/>
    </location>
</feature>
<keyword evidence="3" id="KW-1185">Reference proteome</keyword>
<evidence type="ECO:0000256" key="1">
    <source>
        <dbReference type="SAM" id="SignalP"/>
    </source>
</evidence>
<gene>
    <name evidence="2" type="ORF">WQ53_08575</name>
</gene>
<dbReference type="AlphaFoldDB" id="A0A0E3Z1J6"/>
<dbReference type="EMBL" id="CP011144">
    <property type="protein sequence ID" value="AKC86803.1"/>
    <property type="molecule type" value="Genomic_DNA"/>
</dbReference>
<protein>
    <recommendedName>
        <fullName evidence="4">YjbH domain-containing protein</fullName>
    </recommendedName>
</protein>
<proteinExistence type="predicted"/>
<dbReference type="Pfam" id="PF06082">
    <property type="entry name" value="YjbH"/>
    <property type="match status" value="1"/>
</dbReference>